<comment type="caution">
    <text evidence="5">The sequence shown here is derived from an EMBL/GenBank/DDBJ whole genome shotgun (WGS) entry which is preliminary data.</text>
</comment>
<name>A0AAN6JSB5_9BASI</name>
<reference evidence="5" key="1">
    <citation type="journal article" date="2023" name="PhytoFront">
        <title>Draft Genome Resources of Seven Strains of Tilletia horrida, Causal Agent of Kernel Smut of Rice.</title>
        <authorList>
            <person name="Khanal S."/>
            <person name="Antony Babu S."/>
            <person name="Zhou X.G."/>
        </authorList>
    </citation>
    <scope>NUCLEOTIDE SEQUENCE</scope>
    <source>
        <strain evidence="5">TX6</strain>
    </source>
</reference>
<dbReference type="GO" id="GO:0003723">
    <property type="term" value="F:RNA binding"/>
    <property type="evidence" value="ECO:0007669"/>
    <property type="project" value="UniProtKB-KW"/>
</dbReference>
<feature type="domain" description="RDRP core" evidence="3">
    <location>
        <begin position="423"/>
        <end position="477"/>
    </location>
</feature>
<dbReference type="EC" id="2.7.7.48" evidence="1"/>
<accession>A0AAN6JSB5</accession>
<dbReference type="EMBL" id="JAPDMZ010000164">
    <property type="protein sequence ID" value="KAK0547364.1"/>
    <property type="molecule type" value="Genomic_DNA"/>
</dbReference>
<evidence type="ECO:0000313" key="6">
    <source>
        <dbReference type="Proteomes" id="UP001176517"/>
    </source>
</evidence>
<dbReference type="InterPro" id="IPR057596">
    <property type="entry name" value="RDRP_core"/>
</dbReference>
<feature type="domain" description="RdRP-like PH" evidence="4">
    <location>
        <begin position="125"/>
        <end position="282"/>
    </location>
</feature>
<comment type="catalytic activity">
    <reaction evidence="1">
        <text>RNA(n) + a ribonucleoside 5'-triphosphate = RNA(n+1) + diphosphate</text>
        <dbReference type="Rhea" id="RHEA:21248"/>
        <dbReference type="Rhea" id="RHEA-COMP:14527"/>
        <dbReference type="Rhea" id="RHEA-COMP:17342"/>
        <dbReference type="ChEBI" id="CHEBI:33019"/>
        <dbReference type="ChEBI" id="CHEBI:61557"/>
        <dbReference type="ChEBI" id="CHEBI:140395"/>
        <dbReference type="EC" id="2.7.7.48"/>
    </reaction>
</comment>
<evidence type="ECO:0000259" key="4">
    <source>
        <dbReference type="Pfam" id="PF25358"/>
    </source>
</evidence>
<keyword evidence="1" id="KW-0808">Transferase</keyword>
<sequence length="480" mass="55373">MASIFLSRIPFGTKPHDLRKKVGRTIRNVCVNVPVELLPRFDVEIWKTHSACRGRISLGSARLADLLLEHFKRHPLRMAGGTIPTHRDRNDNQERLKYLTDPVPHLEPVSDYDSEEDESSQSDQIAFSRLSCGVWRVDGSYAEAWAFEPRRSAHMRTLGPMMRIEHDKANLHIEIDHRTVRISLYDIVGYVVDGLPPGRCYVTLRALPTFLEDTAAASHETSAYSMQDLFRSLSGPQLNRSASGKLLRVAALSKEHEKVAPFCWVYTIEGSDMAECMRFFKRNRNRLGEPTRMRPNRHIGPRPFIPEQLDRLVAWFRTLEFPLAFQLEGLLYNRCILPEELCDLQPDVQLLSQEHGQKAIADAIKCLCPWIPYRDAFEGLDVSTRWDVTAIKKRLRHHFRESSSLPLIRTNRDPDIEVHCIIVTPSGIYYDGPRADQGNRIIRQFPGHENNYIRVRFADETQSRINFDRTVDIRTNILQQ</sequence>
<evidence type="ECO:0000259" key="3">
    <source>
        <dbReference type="Pfam" id="PF05183"/>
    </source>
</evidence>
<evidence type="ECO:0000313" key="5">
    <source>
        <dbReference type="EMBL" id="KAK0547364.1"/>
    </source>
</evidence>
<keyword evidence="6" id="KW-1185">Reference proteome</keyword>
<dbReference type="InterPro" id="IPR057503">
    <property type="entry name" value="PH_RdRP"/>
</dbReference>
<keyword evidence="1" id="KW-0694">RNA-binding</keyword>
<comment type="similarity">
    <text evidence="1">Belongs to the RdRP family.</text>
</comment>
<dbReference type="GO" id="GO:0003968">
    <property type="term" value="F:RNA-directed RNA polymerase activity"/>
    <property type="evidence" value="ECO:0007669"/>
    <property type="project" value="UniProtKB-KW"/>
</dbReference>
<dbReference type="AlphaFoldDB" id="A0AAN6JSB5"/>
<keyword evidence="1" id="KW-0696">RNA-directed RNA polymerase</keyword>
<dbReference type="Proteomes" id="UP001176517">
    <property type="component" value="Unassembled WGS sequence"/>
</dbReference>
<keyword evidence="1" id="KW-0548">Nucleotidyltransferase</keyword>
<proteinExistence type="inferred from homology"/>
<gene>
    <name evidence="5" type="ORF">OC846_004905</name>
</gene>
<dbReference type="Pfam" id="PF25358">
    <property type="entry name" value="PH_fung_RdRP"/>
    <property type="match status" value="1"/>
</dbReference>
<evidence type="ECO:0000256" key="1">
    <source>
        <dbReference type="RuleBase" id="RU363098"/>
    </source>
</evidence>
<feature type="compositionally biased region" description="Acidic residues" evidence="2">
    <location>
        <begin position="110"/>
        <end position="120"/>
    </location>
</feature>
<feature type="non-terminal residue" evidence="5">
    <location>
        <position position="480"/>
    </location>
</feature>
<feature type="region of interest" description="Disordered" evidence="2">
    <location>
        <begin position="99"/>
        <end position="124"/>
    </location>
</feature>
<protein>
    <recommendedName>
        <fullName evidence="1">RNA-dependent RNA polymerase</fullName>
        <ecNumber evidence="1">2.7.7.48</ecNumber>
    </recommendedName>
</protein>
<organism evidence="5 6">
    <name type="scientific">Tilletia horrida</name>
    <dbReference type="NCBI Taxonomy" id="155126"/>
    <lineage>
        <taxon>Eukaryota</taxon>
        <taxon>Fungi</taxon>
        <taxon>Dikarya</taxon>
        <taxon>Basidiomycota</taxon>
        <taxon>Ustilaginomycotina</taxon>
        <taxon>Exobasidiomycetes</taxon>
        <taxon>Tilletiales</taxon>
        <taxon>Tilletiaceae</taxon>
        <taxon>Tilletia</taxon>
    </lineage>
</organism>
<evidence type="ECO:0000256" key="2">
    <source>
        <dbReference type="SAM" id="MobiDB-lite"/>
    </source>
</evidence>
<dbReference type="Pfam" id="PF05183">
    <property type="entry name" value="RdRP"/>
    <property type="match status" value="1"/>
</dbReference>